<evidence type="ECO:0000256" key="2">
    <source>
        <dbReference type="ARBA" id="ARBA00022490"/>
    </source>
</evidence>
<comment type="subunit">
    <text evidence="6">Heterooligomer composed of large and small subunits.</text>
</comment>
<evidence type="ECO:0000256" key="4">
    <source>
        <dbReference type="ARBA" id="ARBA00022801"/>
    </source>
</evidence>
<dbReference type="GO" id="GO:0006308">
    <property type="term" value="P:DNA catabolic process"/>
    <property type="evidence" value="ECO:0007669"/>
    <property type="project" value="UniProtKB-UniRule"/>
</dbReference>
<dbReference type="NCBIfam" id="TIGR01280">
    <property type="entry name" value="xseB"/>
    <property type="match status" value="1"/>
</dbReference>
<dbReference type="EMBL" id="JAFLNF010000003">
    <property type="protein sequence ID" value="MBO0345475.1"/>
    <property type="molecule type" value="Genomic_DNA"/>
</dbReference>
<keyword evidence="4 6" id="KW-0378">Hydrolase</keyword>
<gene>
    <name evidence="6" type="primary">xseB</name>
    <name evidence="7" type="ORF">J0X15_09610</name>
</gene>
<keyword evidence="3 6" id="KW-0540">Nuclease</keyword>
<proteinExistence type="inferred from homology"/>
<dbReference type="GO" id="GO:0008855">
    <property type="term" value="F:exodeoxyribonuclease VII activity"/>
    <property type="evidence" value="ECO:0007669"/>
    <property type="project" value="UniProtKB-UniRule"/>
</dbReference>
<keyword evidence="2 6" id="KW-0963">Cytoplasm</keyword>
<dbReference type="Pfam" id="PF02609">
    <property type="entry name" value="Exonuc_VII_S"/>
    <property type="match status" value="1"/>
</dbReference>
<dbReference type="HAMAP" id="MF_00337">
    <property type="entry name" value="Exonuc_7_S"/>
    <property type="match status" value="1"/>
</dbReference>
<organism evidence="7 8">
    <name type="scientific">Roseibium limicola</name>
    <dbReference type="NCBI Taxonomy" id="2816037"/>
    <lineage>
        <taxon>Bacteria</taxon>
        <taxon>Pseudomonadati</taxon>
        <taxon>Pseudomonadota</taxon>
        <taxon>Alphaproteobacteria</taxon>
        <taxon>Hyphomicrobiales</taxon>
        <taxon>Stappiaceae</taxon>
        <taxon>Roseibium</taxon>
    </lineage>
</organism>
<evidence type="ECO:0000313" key="7">
    <source>
        <dbReference type="EMBL" id="MBO0345475.1"/>
    </source>
</evidence>
<comment type="function">
    <text evidence="6">Bidirectionally degrades single-stranded DNA into large acid-insoluble oligonucleotides, which are then degraded further into small acid-soluble oligonucleotides.</text>
</comment>
<keyword evidence="8" id="KW-1185">Reference proteome</keyword>
<dbReference type="PANTHER" id="PTHR34137:SF1">
    <property type="entry name" value="EXODEOXYRIBONUCLEASE 7 SMALL SUBUNIT"/>
    <property type="match status" value="1"/>
</dbReference>
<evidence type="ECO:0000256" key="3">
    <source>
        <dbReference type="ARBA" id="ARBA00022722"/>
    </source>
</evidence>
<evidence type="ECO:0000256" key="5">
    <source>
        <dbReference type="ARBA" id="ARBA00022839"/>
    </source>
</evidence>
<dbReference type="GO" id="GO:0005829">
    <property type="term" value="C:cytosol"/>
    <property type="evidence" value="ECO:0007669"/>
    <property type="project" value="TreeGrafter"/>
</dbReference>
<evidence type="ECO:0000256" key="6">
    <source>
        <dbReference type="HAMAP-Rule" id="MF_00337"/>
    </source>
</evidence>
<comment type="catalytic activity">
    <reaction evidence="6">
        <text>Exonucleolytic cleavage in either 5'- to 3'- or 3'- to 5'-direction to yield nucleoside 5'-phosphates.</text>
        <dbReference type="EC" id="3.1.11.6"/>
    </reaction>
</comment>
<dbReference type="SUPFAM" id="SSF116842">
    <property type="entry name" value="XseB-like"/>
    <property type="match status" value="1"/>
</dbReference>
<comment type="subcellular location">
    <subcellularLocation>
        <location evidence="6">Cytoplasm</location>
    </subcellularLocation>
</comment>
<dbReference type="PANTHER" id="PTHR34137">
    <property type="entry name" value="EXODEOXYRIBONUCLEASE 7 SMALL SUBUNIT"/>
    <property type="match status" value="1"/>
</dbReference>
<name>A0A939EMJ8_9HYPH</name>
<sequence>MTQSEPSTASQADLSALSFEEALKQLETIVRELEQGNVPLERSIEMYERGAQLRAHCDTLLRAAEAKVEKIQLGQDGSASGTTSLDPDV</sequence>
<dbReference type="Proteomes" id="UP000664779">
    <property type="component" value="Unassembled WGS sequence"/>
</dbReference>
<evidence type="ECO:0000256" key="1">
    <source>
        <dbReference type="ARBA" id="ARBA00009998"/>
    </source>
</evidence>
<comment type="similarity">
    <text evidence="1 6">Belongs to the XseB family.</text>
</comment>
<dbReference type="GO" id="GO:0009318">
    <property type="term" value="C:exodeoxyribonuclease VII complex"/>
    <property type="evidence" value="ECO:0007669"/>
    <property type="project" value="UniProtKB-UniRule"/>
</dbReference>
<dbReference type="InterPro" id="IPR003761">
    <property type="entry name" value="Exonuc_VII_S"/>
</dbReference>
<dbReference type="NCBIfam" id="NF002139">
    <property type="entry name" value="PRK00977.1-3"/>
    <property type="match status" value="1"/>
</dbReference>
<accession>A0A939EMJ8</accession>
<dbReference type="Gene3D" id="1.10.287.1040">
    <property type="entry name" value="Exonuclease VII, small subunit"/>
    <property type="match status" value="1"/>
</dbReference>
<dbReference type="InterPro" id="IPR037004">
    <property type="entry name" value="Exonuc_VII_ssu_sf"/>
</dbReference>
<reference evidence="7" key="1">
    <citation type="submission" date="2021-03" db="EMBL/GenBank/DDBJ databases">
        <title>Roseibium sp. CAU 1637 isolated from Incheon.</title>
        <authorList>
            <person name="Kim W."/>
        </authorList>
    </citation>
    <scope>NUCLEOTIDE SEQUENCE</scope>
    <source>
        <strain evidence="7">CAU 1637</strain>
    </source>
</reference>
<dbReference type="AlphaFoldDB" id="A0A939EMJ8"/>
<protein>
    <recommendedName>
        <fullName evidence="6">Exodeoxyribonuclease 7 small subunit</fullName>
        <ecNumber evidence="6">3.1.11.6</ecNumber>
    </recommendedName>
    <alternativeName>
        <fullName evidence="6">Exodeoxyribonuclease VII small subunit</fullName>
        <shortName evidence="6">Exonuclease VII small subunit</shortName>
    </alternativeName>
</protein>
<keyword evidence="5 6" id="KW-0269">Exonuclease</keyword>
<evidence type="ECO:0000313" key="8">
    <source>
        <dbReference type="Proteomes" id="UP000664779"/>
    </source>
</evidence>
<comment type="caution">
    <text evidence="7">The sequence shown here is derived from an EMBL/GenBank/DDBJ whole genome shotgun (WGS) entry which is preliminary data.</text>
</comment>
<dbReference type="EC" id="3.1.11.6" evidence="6"/>
<dbReference type="RefSeq" id="WP_206940066.1">
    <property type="nucleotide sequence ID" value="NZ_JAFLNF010000003.1"/>
</dbReference>